<reference evidence="1 2" key="1">
    <citation type="submission" date="2019-07" db="EMBL/GenBank/DDBJ databases">
        <title>Whole genome shotgun sequence of Reyranella soli NBRC 108950.</title>
        <authorList>
            <person name="Hosoyama A."/>
            <person name="Uohara A."/>
            <person name="Ohji S."/>
            <person name="Ichikawa N."/>
        </authorList>
    </citation>
    <scope>NUCLEOTIDE SEQUENCE [LARGE SCALE GENOMIC DNA]</scope>
    <source>
        <strain evidence="1 2">NBRC 108950</strain>
    </source>
</reference>
<name>A0A512NKQ8_9HYPH</name>
<dbReference type="AlphaFoldDB" id="A0A512NKQ8"/>
<comment type="caution">
    <text evidence="1">The sequence shown here is derived from an EMBL/GenBank/DDBJ whole genome shotgun (WGS) entry which is preliminary data.</text>
</comment>
<evidence type="ECO:0000313" key="2">
    <source>
        <dbReference type="Proteomes" id="UP000321058"/>
    </source>
</evidence>
<keyword evidence="2" id="KW-1185">Reference proteome</keyword>
<dbReference type="EMBL" id="BKAJ01000133">
    <property type="protein sequence ID" value="GEP59531.1"/>
    <property type="molecule type" value="Genomic_DNA"/>
</dbReference>
<gene>
    <name evidence="1" type="ORF">RSO01_66970</name>
</gene>
<evidence type="ECO:0000313" key="1">
    <source>
        <dbReference type="EMBL" id="GEP59531.1"/>
    </source>
</evidence>
<dbReference type="Proteomes" id="UP000321058">
    <property type="component" value="Unassembled WGS sequence"/>
</dbReference>
<dbReference type="PROSITE" id="PS51257">
    <property type="entry name" value="PROKAR_LIPOPROTEIN"/>
    <property type="match status" value="1"/>
</dbReference>
<protein>
    <submittedName>
        <fullName evidence="1">Uncharacterized protein</fullName>
    </submittedName>
</protein>
<dbReference type="RefSeq" id="WP_147154905.1">
    <property type="nucleotide sequence ID" value="NZ_BKAJ01000133.1"/>
</dbReference>
<sequence length="129" mass="13865">MRRGIGAFGALLLVTGCNSDSPPQYSLAGGEKGVFSSRNAGSPIPLDRIKGLSETQLVTLLGTGVLDRKDDPARALRYQSDACVLFVYLYRKSGTTWQAEFADAYDLQLRPLPVDQCAGSVAAQKKRVA</sequence>
<organism evidence="1 2">
    <name type="scientific">Reyranella soli</name>
    <dbReference type="NCBI Taxonomy" id="1230389"/>
    <lineage>
        <taxon>Bacteria</taxon>
        <taxon>Pseudomonadati</taxon>
        <taxon>Pseudomonadota</taxon>
        <taxon>Alphaproteobacteria</taxon>
        <taxon>Hyphomicrobiales</taxon>
        <taxon>Reyranellaceae</taxon>
        <taxon>Reyranella</taxon>
    </lineage>
</organism>
<proteinExistence type="predicted"/>
<dbReference type="OrthoDB" id="8456317at2"/>
<accession>A0A512NKQ8</accession>